<dbReference type="EMBL" id="CACVAT010000087">
    <property type="protein sequence ID" value="CAA6805819.1"/>
    <property type="molecule type" value="Genomic_DNA"/>
</dbReference>
<proteinExistence type="predicted"/>
<reference evidence="1" key="1">
    <citation type="submission" date="2020-01" db="EMBL/GenBank/DDBJ databases">
        <authorList>
            <person name="Meier V. D."/>
            <person name="Meier V D."/>
        </authorList>
    </citation>
    <scope>NUCLEOTIDE SEQUENCE</scope>
    <source>
        <strain evidence="1">HLG_WM_MAG_09</strain>
    </source>
</reference>
<organism evidence="1">
    <name type="scientific">uncultured Thiotrichaceae bacterium</name>
    <dbReference type="NCBI Taxonomy" id="298394"/>
    <lineage>
        <taxon>Bacteria</taxon>
        <taxon>Pseudomonadati</taxon>
        <taxon>Pseudomonadota</taxon>
        <taxon>Gammaproteobacteria</taxon>
        <taxon>Thiotrichales</taxon>
        <taxon>Thiotrichaceae</taxon>
        <taxon>environmental samples</taxon>
    </lineage>
</organism>
<evidence type="ECO:0000313" key="1">
    <source>
        <dbReference type="EMBL" id="CAA6805819.1"/>
    </source>
</evidence>
<dbReference type="AlphaFoldDB" id="A0A6S6SKU1"/>
<gene>
    <name evidence="1" type="ORF">HELGO_WM75971</name>
</gene>
<protein>
    <submittedName>
        <fullName evidence="1">Uncharacterized protein</fullName>
    </submittedName>
</protein>
<sequence length="59" mass="6190">MGDVGVSDIEAIAYHPGNSRLYSAADDEFGEITTTGIFSGTCMKQNPKLGGMALPANRL</sequence>
<accession>A0A6S6SKU1</accession>
<name>A0A6S6SKU1_9GAMM</name>